<keyword evidence="3" id="KW-1185">Reference proteome</keyword>
<name>K0SCF6_THAOC</name>
<comment type="caution">
    <text evidence="2">The sequence shown here is derived from an EMBL/GenBank/DDBJ whole genome shotgun (WGS) entry which is preliminary data.</text>
</comment>
<evidence type="ECO:0000313" key="2">
    <source>
        <dbReference type="EMBL" id="EJK58611.1"/>
    </source>
</evidence>
<protein>
    <submittedName>
        <fullName evidence="2">Uncharacterized protein</fullName>
    </submittedName>
</protein>
<feature type="compositionally biased region" description="Basic and acidic residues" evidence="1">
    <location>
        <begin position="23"/>
        <end position="44"/>
    </location>
</feature>
<evidence type="ECO:0000256" key="1">
    <source>
        <dbReference type="SAM" id="MobiDB-lite"/>
    </source>
</evidence>
<organism evidence="2 3">
    <name type="scientific">Thalassiosira oceanica</name>
    <name type="common">Marine diatom</name>
    <dbReference type="NCBI Taxonomy" id="159749"/>
    <lineage>
        <taxon>Eukaryota</taxon>
        <taxon>Sar</taxon>
        <taxon>Stramenopiles</taxon>
        <taxon>Ochrophyta</taxon>
        <taxon>Bacillariophyta</taxon>
        <taxon>Coscinodiscophyceae</taxon>
        <taxon>Thalassiosirophycidae</taxon>
        <taxon>Thalassiosirales</taxon>
        <taxon>Thalassiosiraceae</taxon>
        <taxon>Thalassiosira</taxon>
    </lineage>
</organism>
<feature type="non-terminal residue" evidence="2">
    <location>
        <position position="96"/>
    </location>
</feature>
<dbReference type="Proteomes" id="UP000266841">
    <property type="component" value="Unassembled WGS sequence"/>
</dbReference>
<gene>
    <name evidence="2" type="ORF">THAOC_21248</name>
</gene>
<accession>K0SCF6</accession>
<dbReference type="EMBL" id="AGNL01024715">
    <property type="protein sequence ID" value="EJK58611.1"/>
    <property type="molecule type" value="Genomic_DNA"/>
</dbReference>
<sequence length="96" mass="10422">MNTLDAFASHSPTFKLSGSGCDDLGRGHGRLGDTPETTMAKDVDADGLGRGGRGRERLGQRRLWTWTAWAEDVDGLVALQRTMTEGVEGLVTEDMR</sequence>
<reference evidence="2 3" key="1">
    <citation type="journal article" date="2012" name="Genome Biol.">
        <title>Genome and low-iron response of an oceanic diatom adapted to chronic iron limitation.</title>
        <authorList>
            <person name="Lommer M."/>
            <person name="Specht M."/>
            <person name="Roy A.S."/>
            <person name="Kraemer L."/>
            <person name="Andreson R."/>
            <person name="Gutowska M.A."/>
            <person name="Wolf J."/>
            <person name="Bergner S.V."/>
            <person name="Schilhabel M.B."/>
            <person name="Klostermeier U.C."/>
            <person name="Beiko R.G."/>
            <person name="Rosenstiel P."/>
            <person name="Hippler M."/>
            <person name="Laroche J."/>
        </authorList>
    </citation>
    <scope>NUCLEOTIDE SEQUENCE [LARGE SCALE GENOMIC DNA]</scope>
    <source>
        <strain evidence="2 3">CCMP1005</strain>
    </source>
</reference>
<feature type="region of interest" description="Disordered" evidence="1">
    <location>
        <begin position="18"/>
        <end position="55"/>
    </location>
</feature>
<dbReference type="AlphaFoldDB" id="K0SCF6"/>
<proteinExistence type="predicted"/>
<evidence type="ECO:0000313" key="3">
    <source>
        <dbReference type="Proteomes" id="UP000266841"/>
    </source>
</evidence>